<gene>
    <name evidence="2" type="ORF">UFOPK2772_01084</name>
</gene>
<evidence type="ECO:0000256" key="1">
    <source>
        <dbReference type="SAM" id="Phobius"/>
    </source>
</evidence>
<dbReference type="EMBL" id="CAEZYT010000080">
    <property type="protein sequence ID" value="CAB4742338.1"/>
    <property type="molecule type" value="Genomic_DNA"/>
</dbReference>
<organism evidence="2">
    <name type="scientific">freshwater metagenome</name>
    <dbReference type="NCBI Taxonomy" id="449393"/>
    <lineage>
        <taxon>unclassified sequences</taxon>
        <taxon>metagenomes</taxon>
        <taxon>ecological metagenomes</taxon>
    </lineage>
</organism>
<keyword evidence="1" id="KW-1133">Transmembrane helix</keyword>
<keyword evidence="1" id="KW-0812">Transmembrane</keyword>
<reference evidence="2" key="1">
    <citation type="submission" date="2020-05" db="EMBL/GenBank/DDBJ databases">
        <authorList>
            <person name="Chiriac C."/>
            <person name="Salcher M."/>
            <person name="Ghai R."/>
            <person name="Kavagutti S V."/>
        </authorList>
    </citation>
    <scope>NUCLEOTIDE SEQUENCE</scope>
</reference>
<accession>A0A6J6T5N7</accession>
<feature type="transmembrane region" description="Helical" evidence="1">
    <location>
        <begin position="100"/>
        <end position="122"/>
    </location>
</feature>
<protein>
    <submittedName>
        <fullName evidence="2">Unannotated protein</fullName>
    </submittedName>
</protein>
<name>A0A6J6T5N7_9ZZZZ</name>
<evidence type="ECO:0000313" key="2">
    <source>
        <dbReference type="EMBL" id="CAB4742338.1"/>
    </source>
</evidence>
<sequence>MIRKPGSATGAIWSNAMILNQETFLPNLFKAPPNTFYIFWSHSPIGLIKINPETHAVGHRCEGTDVASYRFAAHLIKGSNSIFFNVAFSRKSQLFFNSNFNWQTVAIPTCFAGYIFALHCLITRKDIFKDARFNVVGARHTVSSWWAFIEGPRLAANARRSTCLED</sequence>
<dbReference type="AlphaFoldDB" id="A0A6J6T5N7"/>
<proteinExistence type="predicted"/>
<keyword evidence="1" id="KW-0472">Membrane</keyword>